<comment type="caution">
    <text evidence="2">The sequence shown here is derived from an EMBL/GenBank/DDBJ whole genome shotgun (WGS) entry which is preliminary data.</text>
</comment>
<proteinExistence type="predicted"/>
<feature type="domain" description="DUF6794" evidence="1">
    <location>
        <begin position="180"/>
        <end position="263"/>
    </location>
</feature>
<gene>
    <name evidence="2" type="ORF">H8E80_04775</name>
</gene>
<organism evidence="2 3">
    <name type="scientific">Candidatus Desulfaltia bathyphila</name>
    <dbReference type="NCBI Taxonomy" id="2841697"/>
    <lineage>
        <taxon>Bacteria</taxon>
        <taxon>Pseudomonadati</taxon>
        <taxon>Thermodesulfobacteriota</taxon>
        <taxon>Desulfobacteria</taxon>
        <taxon>Desulfobacterales</taxon>
        <taxon>Desulfobacterales incertae sedis</taxon>
        <taxon>Candidatus Desulfaltia</taxon>
    </lineage>
</organism>
<dbReference type="InterPro" id="IPR046744">
    <property type="entry name" value="DUF6794"/>
</dbReference>
<dbReference type="EMBL" id="JACNLL010000047">
    <property type="protein sequence ID" value="MBC8199345.1"/>
    <property type="molecule type" value="Genomic_DNA"/>
</dbReference>
<dbReference type="Pfam" id="PF12694">
    <property type="entry name" value="cpYpsA"/>
    <property type="match status" value="1"/>
</dbReference>
<dbReference type="AlphaFoldDB" id="A0A8J6N694"/>
<accession>A0A8J6N694</accession>
<sequence>MIKKIISGCQTGVDQGAIDAAIKYSLPHGGWVPKGRLTENGPLPDEYQLKEMPTSSYPKRTEQNIIDSDGTVIISHRKLTGGSKLTKKLAEKHKRPCFHIDLNKTPAFIAASEINNWVIKHGIEILNVAGPRASKDPKIYEDITYIIQGVILLGLVKAQAGSVLTDHDMDEYLEKLPAPPRKVDEAVNRLIEDLDLRDKVTIANMDLDDLVNLHPHLHVYFKNAFGLWSGNKELIESCRAILKEPVRDENDATSVILGVLFKKLYETHTLKVVN</sequence>
<evidence type="ECO:0000313" key="2">
    <source>
        <dbReference type="EMBL" id="MBC8199345.1"/>
    </source>
</evidence>
<protein>
    <submittedName>
        <fullName evidence="2">Putative molybdenum carrier protein</fullName>
    </submittedName>
</protein>
<dbReference type="Proteomes" id="UP000603545">
    <property type="component" value="Unassembled WGS sequence"/>
</dbReference>
<dbReference type="Pfam" id="PF20594">
    <property type="entry name" value="DUF6794"/>
    <property type="match status" value="1"/>
</dbReference>
<evidence type="ECO:0000259" key="1">
    <source>
        <dbReference type="Pfam" id="PF20594"/>
    </source>
</evidence>
<reference evidence="2 3" key="1">
    <citation type="submission" date="2020-08" db="EMBL/GenBank/DDBJ databases">
        <title>Bridging the membrane lipid divide: bacteria of the FCB group superphylum have the potential to synthesize archaeal ether lipids.</title>
        <authorList>
            <person name="Villanueva L."/>
            <person name="Von Meijenfeldt F.A.B."/>
            <person name="Westbye A.B."/>
            <person name="Yadav S."/>
            <person name="Hopmans E.C."/>
            <person name="Dutilh B.E."/>
            <person name="Sinninghe Damste J.S."/>
        </authorList>
    </citation>
    <scope>NUCLEOTIDE SEQUENCE [LARGE SCALE GENOMIC DNA]</scope>
    <source>
        <strain evidence="2">NIOZ-UU82</strain>
    </source>
</reference>
<name>A0A8J6N694_9BACT</name>
<dbReference type="Gene3D" id="3.40.50.450">
    <property type="match status" value="1"/>
</dbReference>
<evidence type="ECO:0000313" key="3">
    <source>
        <dbReference type="Proteomes" id="UP000603545"/>
    </source>
</evidence>
<dbReference type="InterPro" id="IPR024755">
    <property type="entry name" value="cpYpsA"/>
</dbReference>